<reference evidence="1 2" key="1">
    <citation type="submission" date="2019-03" db="EMBL/GenBank/DDBJ databases">
        <title>Genomic Encyclopedia of Type Strains, Phase III (KMG-III): the genomes of soil and plant-associated and newly described type strains.</title>
        <authorList>
            <person name="Whitman W."/>
        </authorList>
    </citation>
    <scope>NUCLEOTIDE SEQUENCE [LARGE SCALE GENOMIC DNA]</scope>
    <source>
        <strain evidence="1 2">CGMCC 1.10957</strain>
    </source>
</reference>
<accession>A0ABY2G5J1</accession>
<evidence type="ECO:0000313" key="1">
    <source>
        <dbReference type="EMBL" id="TDY12329.1"/>
    </source>
</evidence>
<keyword evidence="2" id="KW-1185">Reference proteome</keyword>
<sequence length="34" mass="3868">MRMCPRFDVKAKNKIKGAMETFTAVKIVLLSKLV</sequence>
<comment type="caution">
    <text evidence="1">The sequence shown here is derived from an EMBL/GenBank/DDBJ whole genome shotgun (WGS) entry which is preliminary data.</text>
</comment>
<organism evidence="1 2">
    <name type="scientific">Meridianimaribacter flavus</name>
    <dbReference type="NCBI Taxonomy" id="571115"/>
    <lineage>
        <taxon>Bacteria</taxon>
        <taxon>Pseudomonadati</taxon>
        <taxon>Bacteroidota</taxon>
        <taxon>Flavobacteriia</taxon>
        <taxon>Flavobacteriales</taxon>
        <taxon>Flavobacteriaceae</taxon>
        <taxon>Meridianimaribacter</taxon>
    </lineage>
</organism>
<dbReference type="EMBL" id="SOQZ01000002">
    <property type="protein sequence ID" value="TDY12329.1"/>
    <property type="molecule type" value="Genomic_DNA"/>
</dbReference>
<proteinExistence type="predicted"/>
<name>A0ABY2G5J1_9FLAO</name>
<protein>
    <submittedName>
        <fullName evidence="1">Uncharacterized protein</fullName>
    </submittedName>
</protein>
<evidence type="ECO:0000313" key="2">
    <source>
        <dbReference type="Proteomes" id="UP000294930"/>
    </source>
</evidence>
<gene>
    <name evidence="1" type="ORF">A8975_1092</name>
</gene>
<dbReference type="Proteomes" id="UP000294930">
    <property type="component" value="Unassembled WGS sequence"/>
</dbReference>